<dbReference type="EMBL" id="BJZT01000032">
    <property type="protein sequence ID" value="GEP00608.1"/>
    <property type="molecule type" value="Genomic_DNA"/>
</dbReference>
<gene>
    <name evidence="2" type="ORF">MHA02_29950</name>
</gene>
<accession>A0A512ISC0</accession>
<proteinExistence type="predicted"/>
<organism evidence="2 3">
    <name type="scientific">Methylobacterium haplocladii</name>
    <dbReference type="NCBI Taxonomy" id="1176176"/>
    <lineage>
        <taxon>Bacteria</taxon>
        <taxon>Pseudomonadati</taxon>
        <taxon>Pseudomonadota</taxon>
        <taxon>Alphaproteobacteria</taxon>
        <taxon>Hyphomicrobiales</taxon>
        <taxon>Methylobacteriaceae</taxon>
        <taxon>Methylobacterium</taxon>
    </lineage>
</organism>
<protein>
    <submittedName>
        <fullName evidence="2">Uncharacterized protein</fullName>
    </submittedName>
</protein>
<sequence length="81" mass="8746">MNMVQRINARLVGVRIYLLALLFSLPDILNAVVGFDWSLILPPEYGVKIGAVLTLARLALPPVLKSIRDAARPAGPGEGPR</sequence>
<evidence type="ECO:0000313" key="2">
    <source>
        <dbReference type="EMBL" id="GEP00608.1"/>
    </source>
</evidence>
<reference evidence="2 3" key="1">
    <citation type="submission" date="2019-07" db="EMBL/GenBank/DDBJ databases">
        <title>Whole genome shotgun sequence of Methylobacterium haplocladii NBRC 107714.</title>
        <authorList>
            <person name="Hosoyama A."/>
            <person name="Uohara A."/>
            <person name="Ohji S."/>
            <person name="Ichikawa N."/>
        </authorList>
    </citation>
    <scope>NUCLEOTIDE SEQUENCE [LARGE SCALE GENOMIC DNA]</scope>
    <source>
        <strain evidence="2 3">NBRC 107714</strain>
    </source>
</reference>
<name>A0A512ISC0_9HYPH</name>
<keyword evidence="1" id="KW-0812">Transmembrane</keyword>
<evidence type="ECO:0000256" key="1">
    <source>
        <dbReference type="SAM" id="Phobius"/>
    </source>
</evidence>
<feature type="transmembrane region" description="Helical" evidence="1">
    <location>
        <begin position="12"/>
        <end position="33"/>
    </location>
</feature>
<dbReference type="RefSeq" id="WP_147080033.1">
    <property type="nucleotide sequence ID" value="NZ_BJZT01000032.1"/>
</dbReference>
<comment type="caution">
    <text evidence="2">The sequence shown here is derived from an EMBL/GenBank/DDBJ whole genome shotgun (WGS) entry which is preliminary data.</text>
</comment>
<dbReference type="OrthoDB" id="8000722at2"/>
<dbReference type="Proteomes" id="UP000321258">
    <property type="component" value="Unassembled WGS sequence"/>
</dbReference>
<evidence type="ECO:0000313" key="3">
    <source>
        <dbReference type="Proteomes" id="UP000321258"/>
    </source>
</evidence>
<keyword evidence="3" id="KW-1185">Reference proteome</keyword>
<keyword evidence="1" id="KW-1133">Transmembrane helix</keyword>
<keyword evidence="1" id="KW-0472">Membrane</keyword>
<dbReference type="AlphaFoldDB" id="A0A512ISC0"/>